<dbReference type="GO" id="GO:0005524">
    <property type="term" value="F:ATP binding"/>
    <property type="evidence" value="ECO:0007669"/>
    <property type="project" value="UniProtKB-KW"/>
</dbReference>
<keyword evidence="3" id="KW-0418">Kinase</keyword>
<dbReference type="InterPro" id="IPR020568">
    <property type="entry name" value="Ribosomal_Su5_D2-typ_SF"/>
</dbReference>
<protein>
    <recommendedName>
        <fullName evidence="5">GHMP kinase N-terminal domain-containing protein</fullName>
    </recommendedName>
</protein>
<keyword evidence="4" id="KW-0067">ATP-binding</keyword>
<dbReference type="PIRSF" id="PIRSF033887">
    <property type="entry name" value="PduX"/>
    <property type="match status" value="1"/>
</dbReference>
<dbReference type="PANTHER" id="PTHR43527:SF1">
    <property type="entry name" value="L-THREONINE KINASE"/>
    <property type="match status" value="1"/>
</dbReference>
<dbReference type="InterPro" id="IPR014721">
    <property type="entry name" value="Ribsml_uS5_D2-typ_fold_subgr"/>
</dbReference>
<dbReference type="SUPFAM" id="SSF54211">
    <property type="entry name" value="Ribosomal protein S5 domain 2-like"/>
    <property type="match status" value="1"/>
</dbReference>
<evidence type="ECO:0000256" key="4">
    <source>
        <dbReference type="ARBA" id="ARBA00022840"/>
    </source>
</evidence>
<gene>
    <name evidence="6" type="ORF">K8V65_00705</name>
</gene>
<name>A0A921HM34_9FIRM</name>
<evidence type="ECO:0000313" key="7">
    <source>
        <dbReference type="Proteomes" id="UP000780768"/>
    </source>
</evidence>
<dbReference type="Proteomes" id="UP000780768">
    <property type="component" value="Unassembled WGS sequence"/>
</dbReference>
<reference evidence="6" key="2">
    <citation type="submission" date="2021-09" db="EMBL/GenBank/DDBJ databases">
        <authorList>
            <person name="Gilroy R."/>
        </authorList>
    </citation>
    <scope>NUCLEOTIDE SEQUENCE</scope>
    <source>
        <strain evidence="6">7318</strain>
    </source>
</reference>
<dbReference type="InterPro" id="IPR012363">
    <property type="entry name" value="PduX"/>
</dbReference>
<keyword evidence="1" id="KW-0808">Transferase</keyword>
<reference evidence="6" key="1">
    <citation type="journal article" date="2021" name="PeerJ">
        <title>Extensive microbial diversity within the chicken gut microbiome revealed by metagenomics and culture.</title>
        <authorList>
            <person name="Gilroy R."/>
            <person name="Ravi A."/>
            <person name="Getino M."/>
            <person name="Pursley I."/>
            <person name="Horton D.L."/>
            <person name="Alikhan N.F."/>
            <person name="Baker D."/>
            <person name="Gharbi K."/>
            <person name="Hall N."/>
            <person name="Watson M."/>
            <person name="Adriaenssens E.M."/>
            <person name="Foster-Nyarko E."/>
            <person name="Jarju S."/>
            <person name="Secka A."/>
            <person name="Antonio M."/>
            <person name="Oren A."/>
            <person name="Chaudhuri R.R."/>
            <person name="La Ragione R."/>
            <person name="Hildebrand F."/>
            <person name="Pallen M.J."/>
        </authorList>
    </citation>
    <scope>NUCLEOTIDE SEQUENCE</scope>
    <source>
        <strain evidence="6">7318</strain>
    </source>
</reference>
<dbReference type="GO" id="GO:0016301">
    <property type="term" value="F:kinase activity"/>
    <property type="evidence" value="ECO:0007669"/>
    <property type="project" value="UniProtKB-KW"/>
</dbReference>
<dbReference type="Gene3D" id="3.30.230.10">
    <property type="match status" value="1"/>
</dbReference>
<organism evidence="6 7">
    <name type="scientific">Megamonas hypermegale</name>
    <dbReference type="NCBI Taxonomy" id="158847"/>
    <lineage>
        <taxon>Bacteria</taxon>
        <taxon>Bacillati</taxon>
        <taxon>Bacillota</taxon>
        <taxon>Negativicutes</taxon>
        <taxon>Selenomonadales</taxon>
        <taxon>Selenomonadaceae</taxon>
        <taxon>Megamonas</taxon>
    </lineage>
</organism>
<evidence type="ECO:0000259" key="5">
    <source>
        <dbReference type="Pfam" id="PF00288"/>
    </source>
</evidence>
<dbReference type="EMBL" id="DYVR01000019">
    <property type="protein sequence ID" value="HJF84174.1"/>
    <property type="molecule type" value="Genomic_DNA"/>
</dbReference>
<accession>A0A921HM34</accession>
<keyword evidence="2" id="KW-0547">Nucleotide-binding</keyword>
<sequence>MNFNVKVPGSCGELVQGMIDDIPFLVTCPIDMYAKAGMTGYFSYLPYKAKLARRKTLDYLKTKSLRKFCLMTQLLTGKGMASSSADIAAVCQITALSTGKQLTEYEIAQIAASIEPTDGVFCKGIVRLNHLNGDILEHFGLAPKLKILMFDCGGKVDTLSFNRRHGLKKLYQQNEKSVKEALDMLRLGFKEKNTAYIGRAAALSAYANQKILYKKQLEDVMIISENFQAVGVNVAHSGTVIGVLFNHDTPLELIEDCRRKILSDCFNLNYLNLVNMISGGIFIEKVDD</sequence>
<evidence type="ECO:0000256" key="2">
    <source>
        <dbReference type="ARBA" id="ARBA00022741"/>
    </source>
</evidence>
<dbReference type="PANTHER" id="PTHR43527">
    <property type="entry name" value="4-DIPHOSPHOCYTIDYL-2-C-METHYL-D-ERYTHRITOL KINASE, CHLOROPLASTIC"/>
    <property type="match status" value="1"/>
</dbReference>
<proteinExistence type="predicted"/>
<dbReference type="Pfam" id="PF00288">
    <property type="entry name" value="GHMP_kinases_N"/>
    <property type="match status" value="1"/>
</dbReference>
<comment type="caution">
    <text evidence="6">The sequence shown here is derived from an EMBL/GenBank/DDBJ whole genome shotgun (WGS) entry which is preliminary data.</text>
</comment>
<evidence type="ECO:0000313" key="6">
    <source>
        <dbReference type="EMBL" id="HJF84174.1"/>
    </source>
</evidence>
<evidence type="ECO:0000256" key="3">
    <source>
        <dbReference type="ARBA" id="ARBA00022777"/>
    </source>
</evidence>
<evidence type="ECO:0000256" key="1">
    <source>
        <dbReference type="ARBA" id="ARBA00022679"/>
    </source>
</evidence>
<dbReference type="AlphaFoldDB" id="A0A921HM34"/>
<dbReference type="RefSeq" id="WP_303997035.1">
    <property type="nucleotide sequence ID" value="NZ_CALXYC010000002.1"/>
</dbReference>
<dbReference type="InterPro" id="IPR006204">
    <property type="entry name" value="GHMP_kinase_N_dom"/>
</dbReference>
<feature type="domain" description="GHMP kinase N-terminal" evidence="5">
    <location>
        <begin position="72"/>
        <end position="116"/>
    </location>
</feature>